<keyword evidence="12" id="KW-0239">DNA-directed DNA polymerase</keyword>
<evidence type="ECO:0000256" key="7">
    <source>
        <dbReference type="ARBA" id="ARBA00022679"/>
    </source>
</evidence>
<dbReference type="InterPro" id="IPR000573">
    <property type="entry name" value="AconitaseA/IPMdHydase_ssu_swvl"/>
</dbReference>
<evidence type="ECO:0000256" key="18">
    <source>
        <dbReference type="ARBA" id="ARBA00023154"/>
    </source>
</evidence>
<evidence type="ECO:0000256" key="8">
    <source>
        <dbReference type="ARBA" id="ARBA00022695"/>
    </source>
</evidence>
<dbReference type="GO" id="GO:0003887">
    <property type="term" value="F:DNA-directed DNA polymerase activity"/>
    <property type="evidence" value="ECO:0007669"/>
    <property type="project" value="UniProtKB-KW"/>
</dbReference>
<comment type="catalytic activity">
    <reaction evidence="20">
        <text>DNA(n) + a 2'-deoxyribonucleoside 5'-triphosphate = DNA(n+1) + diphosphate</text>
        <dbReference type="Rhea" id="RHEA:22508"/>
        <dbReference type="Rhea" id="RHEA-COMP:17339"/>
        <dbReference type="Rhea" id="RHEA-COMP:17340"/>
        <dbReference type="ChEBI" id="CHEBI:33019"/>
        <dbReference type="ChEBI" id="CHEBI:61560"/>
        <dbReference type="ChEBI" id="CHEBI:173112"/>
        <dbReference type="EC" id="2.7.7.7"/>
    </reaction>
</comment>
<evidence type="ECO:0000256" key="4">
    <source>
        <dbReference type="ARBA" id="ARBA00005106"/>
    </source>
</evidence>
<evidence type="ECO:0000256" key="15">
    <source>
        <dbReference type="ARBA" id="ARBA00023014"/>
    </source>
</evidence>
<feature type="compositionally biased region" description="Low complexity" evidence="23">
    <location>
        <begin position="1071"/>
        <end position="1093"/>
    </location>
</feature>
<dbReference type="InterPro" id="IPR002297">
    <property type="entry name" value="DNA-dir_DNA_pol_A_mt"/>
</dbReference>
<comment type="cofactor">
    <cofactor evidence="22">
        <name>[4Fe-4S] cluster</name>
        <dbReference type="ChEBI" id="CHEBI:49883"/>
    </cofactor>
    <text evidence="22">Binds 1 [4Fe-4S] cluster per subunit.</text>
</comment>
<dbReference type="Gene3D" id="3.30.420.390">
    <property type="match status" value="2"/>
</dbReference>
<feature type="domain" description="DNA-directed DNA polymerase family A palm" evidence="24">
    <location>
        <begin position="697"/>
        <end position="927"/>
    </location>
</feature>
<dbReference type="InterPro" id="IPR041336">
    <property type="entry name" value="DNApol_Exo"/>
</dbReference>
<dbReference type="CDD" id="cd01674">
    <property type="entry name" value="Homoaconitase_Swivel"/>
    <property type="match status" value="1"/>
</dbReference>
<dbReference type="FunFam" id="3.30.420.390:FF:000003">
    <property type="entry name" value="DNA polymerase gamma, mitochondrial"/>
    <property type="match status" value="1"/>
</dbReference>
<evidence type="ECO:0000256" key="6">
    <source>
        <dbReference type="ARBA" id="ARBA00021560"/>
    </source>
</evidence>
<evidence type="ECO:0000256" key="11">
    <source>
        <dbReference type="ARBA" id="ARBA00022842"/>
    </source>
</evidence>
<gene>
    <name evidence="25" type="ORF">THAR02_09943</name>
</gene>
<dbReference type="InterPro" id="IPR018136">
    <property type="entry name" value="Aconitase_4Fe-4S_BS"/>
</dbReference>
<dbReference type="FunFam" id="1.10.150.20:FF:000035">
    <property type="entry name" value="DNA polymerase gamma, mitochondrial"/>
    <property type="match status" value="1"/>
</dbReference>
<dbReference type="GO" id="GO:0051539">
    <property type="term" value="F:4 iron, 4 sulfur cluster binding"/>
    <property type="evidence" value="ECO:0007669"/>
    <property type="project" value="UniProtKB-UniRule"/>
</dbReference>
<evidence type="ECO:0000256" key="10">
    <source>
        <dbReference type="ARBA" id="ARBA00022723"/>
    </source>
</evidence>
<dbReference type="GO" id="GO:0019878">
    <property type="term" value="P:lysine biosynthetic process via aminoadipic acid"/>
    <property type="evidence" value="ECO:0007669"/>
    <property type="project" value="UniProtKB-UniRule"/>
</dbReference>
<dbReference type="OrthoDB" id="5588663at2759"/>
<dbReference type="Pfam" id="PF18136">
    <property type="entry name" value="DNApol_Exo"/>
    <property type="match status" value="1"/>
</dbReference>
<keyword evidence="8" id="KW-0548">Nucleotidyltransferase</keyword>
<dbReference type="Gene3D" id="3.30.499.10">
    <property type="entry name" value="Aconitase, domain 3"/>
    <property type="match status" value="2"/>
</dbReference>
<evidence type="ECO:0000259" key="24">
    <source>
        <dbReference type="SMART" id="SM00482"/>
    </source>
</evidence>
<evidence type="ECO:0000256" key="23">
    <source>
        <dbReference type="SAM" id="MobiDB-lite"/>
    </source>
</evidence>
<dbReference type="SUPFAM" id="SSF53732">
    <property type="entry name" value="Aconitase iron-sulfur domain"/>
    <property type="match status" value="1"/>
</dbReference>
<dbReference type="Pfam" id="PF00476">
    <property type="entry name" value="DNA_pol_A"/>
    <property type="match status" value="1"/>
</dbReference>
<dbReference type="PANTHER" id="PTHR10267:SF0">
    <property type="entry name" value="DNA POLYMERASE SUBUNIT GAMMA-1"/>
    <property type="match status" value="1"/>
</dbReference>
<keyword evidence="14 22" id="KW-0408">Iron</keyword>
<dbReference type="InterPro" id="IPR001030">
    <property type="entry name" value="Acoase/IPM_deHydtase_lsu_aba"/>
</dbReference>
<dbReference type="CDD" id="cd08641">
    <property type="entry name" value="DNA_pol_gammaA"/>
    <property type="match status" value="1"/>
</dbReference>
<dbReference type="InterPro" id="IPR047580">
    <property type="entry name" value="POLG_palm_dom"/>
</dbReference>
<evidence type="ECO:0000256" key="9">
    <source>
        <dbReference type="ARBA" id="ARBA00022705"/>
    </source>
</evidence>
<sequence>MRALYSAAGKLQRAPVASFVRLARLRGRRIAWEAQSRWLADVVQRDEAKETKSLALSSSSRYNEVGVQQLSDHIFPQVFPGGSKPPPEELVRLSRDHLKRHDLYGKNTDTSEPVAFDLPELKGKTLDEHFHKLGIDCAEPYLRLAKEFACANVPLKPKQWVHQSGWTKYHSDGTPPESVESPDEEMLCFDTEVMYKNHHFAVMACAVSPTAWYSWLSPWLLGETDNERQLIPMGDPTKDRIIVGHNVGYDRARILEEYDLKQTRTGFLDTMSLHVAVNGMCSRQRPTWQRFKKNREMRERVASQDPDHGMVELLSNPSIHEEEELWVERSSVNSLRDVAKFHLNVTIDKSKRDDFAETDREVILKQLDQLLEYCAADVSTTHRVYQIVLPSFLNVCPHPVSFAALRHLSSVILPVNETWEQYIANADALYNNLLESVQKRLEDLAEKAKELKDRPEIWEKDPWMMQLDWTKSEERLVKSKDNPGKKVPDKRQKKAGEPKWYRDLFANKDAPINLTVRSRIAPLLLKLAWDGHPLFWSNKYGWVFRVNPTDVSGYIAKKMPECVFDDSDPALRADWGHSYFKLPHKDGPTARCSNPMAKGYLNYFENGTLSSEYEYAKEALEMNASCSYWISARDRIRSQMVVYENDILATGEGKAMEAGEKRQGFILPQVIPMGTITRRAVEKTWLTASNAKKNRVGSELKSMVKAPDGYCFVGADVDSEELWIASLMGDATFKIHGGNAIGFMTLEGTKAAGTDLHSRTAAILGITRNDAKVFNYGRIYGAGLNFAATLLRQFNPALSESETMTIAQRLYANTKGTKTIRRVINQHKFWRGGTESFVFNKLEEFAEQDWARTPVLGAGITQALMSRFVSKGGYLPSRINWAIQSSGVDYLHLLIVSMDYLIRRFNLDARLAITVHDEIRYLVKNEDKYRAALALQVANIWTRAMFAQQVGINDLPQSCAFFSAVDIDHVLRKEVNMDCVTPSHKTPIPHGESLDIQTLLGKGAEAMLDPSIVPDPKFAPKLDDIAYTPRTPIMQTLQESGQNNISFIKAQIANDDQELQDIVNNLRKATTPKSTTPRSTTSRSTTSRSTTPKYKAQMPRAPPPEDVPRHNATDAEIAELWCTWRRAIAVNASALAARQARASITRSRLLLESVPQFRTYTLSSPRRQQAFQSQIDSTPRSSVLQSSLGAAPANPQTLTEKIVQLHADGLLEGKKVRAGDYITLRPHKSMTHDNSWPVITKYMEMGATSVKDNRQVVMTLDHDVQNTSEQNLRKYRLIEEFANTHGIDFYPAKHGIGHQIMIEEGYAWPGTVSVASDSHSNMYGGVGCLGTAIVRSDAASVLATSTVFWQIPPTVKITFTGVLPPGVTGKDTIIALCGLLNKDDVLNMCVEFTGSEQTLASIPISERLTIANMTTEWGALSGLFPVDDKLISWYRARATLAAMSNSPTKDRINHERIDKLLENPMVADPGAKYAKEFYFNLSTLSPFVAGPNSVKVANPVKNLEAQDIAVDKAYLLSCTNGRSEDFAAAARVFREAGKDGKPAKVHPRVKFYLAPASVAEQKMAEDAGDWQILEQSGAQLLPAGCGPCIGLGTGLLEEGEVGISASNRNYKGRMGSPKALCYLASPEVVAASAIQGKIASPGWYQKPEGVEKVVFGEGSGDFAADKARAVGDAFDKILGEMESLIGAAEGAAEESASPAATEEETLTTVVPGFPEKIEGEIVFCDNDNINTDGIYPGKYTYQDGLTTEQMAKVCMENYDTEFGNIIRPNDVLVTGFNFGCGSSREQAATSILAKQIPLVVAGSFGNIFSRNSINNALLGIEIPKLIERLREAYKNDAEKPLTRRTGWKLLWDVRRSKVTITEQDGSSWEQKVGEMPPSVQEIVAKGGVVKWVQSKMQA</sequence>
<keyword evidence="13 22" id="KW-0809">Transit peptide</keyword>
<comment type="pathway">
    <text evidence="4 22">Amino-acid biosynthesis; L-lysine biosynthesis via AAA pathway; L-alpha-aminoadipate from 2-oxoglutarate: step 3/5.</text>
</comment>
<dbReference type="InterPro" id="IPR043502">
    <property type="entry name" value="DNA/RNA_pol_sf"/>
</dbReference>
<evidence type="ECO:0000256" key="16">
    <source>
        <dbReference type="ARBA" id="ARBA00023125"/>
    </source>
</evidence>
<evidence type="ECO:0000256" key="2">
    <source>
        <dbReference type="ARBA" id="ARBA00003422"/>
    </source>
</evidence>
<dbReference type="InterPro" id="IPR012337">
    <property type="entry name" value="RNaseH-like_sf"/>
</dbReference>
<comment type="subcellular location">
    <subcellularLocation>
        <location evidence="3 22">Mitochondrion</location>
    </subcellularLocation>
</comment>
<name>A0A0F9WZT1_TRIHA</name>
<keyword evidence="22" id="KW-0456">Lyase</keyword>
<evidence type="ECO:0000256" key="3">
    <source>
        <dbReference type="ARBA" id="ARBA00004173"/>
    </source>
</evidence>
<dbReference type="Gene3D" id="3.20.19.10">
    <property type="entry name" value="Aconitase, domain 4"/>
    <property type="match status" value="1"/>
</dbReference>
<dbReference type="NCBIfam" id="TIGR00139">
    <property type="entry name" value="h_aconitase"/>
    <property type="match status" value="1"/>
</dbReference>
<organism evidence="25 26">
    <name type="scientific">Trichoderma harzianum</name>
    <name type="common">Hypocrea lixii</name>
    <dbReference type="NCBI Taxonomy" id="5544"/>
    <lineage>
        <taxon>Eukaryota</taxon>
        <taxon>Fungi</taxon>
        <taxon>Dikarya</taxon>
        <taxon>Ascomycota</taxon>
        <taxon>Pezizomycotina</taxon>
        <taxon>Sordariomycetes</taxon>
        <taxon>Hypocreomycetidae</taxon>
        <taxon>Hypocreales</taxon>
        <taxon>Hypocreaceae</taxon>
        <taxon>Trichoderma</taxon>
    </lineage>
</organism>
<evidence type="ECO:0000256" key="1">
    <source>
        <dbReference type="ARBA" id="ARBA00001946"/>
    </source>
</evidence>
<comment type="function">
    <text evidence="2 22">Catalyzes the reversible hydration of cis-homoaconitate to (2R,3S)-homoisocitrate, a step in the alpha-aminoadipate pathway for lysine biosynthesis.</text>
</comment>
<dbReference type="PRINTS" id="PR00867">
    <property type="entry name" value="DNAPOLG"/>
</dbReference>
<feature type="region of interest" description="Disordered" evidence="23">
    <location>
        <begin position="1066"/>
        <end position="1109"/>
    </location>
</feature>
<reference evidence="26" key="1">
    <citation type="journal article" date="2015" name="Genome Announc.">
        <title>Draft whole-genome sequence of the biocontrol agent Trichoderma harzianum T6776.</title>
        <authorList>
            <person name="Baroncelli R."/>
            <person name="Piaggeschi G."/>
            <person name="Fiorini L."/>
            <person name="Bertolini E."/>
            <person name="Zapparata A."/>
            <person name="Pe M.E."/>
            <person name="Sarrocco S."/>
            <person name="Vannacci G."/>
        </authorList>
    </citation>
    <scope>NUCLEOTIDE SEQUENCE [LARGE SCALE GENOMIC DNA]</scope>
    <source>
        <strain evidence="26">T6776</strain>
    </source>
</reference>
<evidence type="ECO:0000313" key="26">
    <source>
        <dbReference type="Proteomes" id="UP000034112"/>
    </source>
</evidence>
<keyword evidence="22" id="KW-0028">Amino-acid biosynthesis</keyword>
<dbReference type="InterPro" id="IPR039386">
    <property type="entry name" value="Homoaconitase_swivel"/>
</dbReference>
<evidence type="ECO:0000256" key="19">
    <source>
        <dbReference type="ARBA" id="ARBA00029338"/>
    </source>
</evidence>
<dbReference type="GO" id="GO:0008408">
    <property type="term" value="F:3'-5' exonuclease activity"/>
    <property type="evidence" value="ECO:0007669"/>
    <property type="project" value="TreeGrafter"/>
</dbReference>
<dbReference type="Gene3D" id="3.30.70.370">
    <property type="match status" value="1"/>
</dbReference>
<dbReference type="InterPro" id="IPR015931">
    <property type="entry name" value="Acnase/IPM_dHydase_lsu_aba_1/3"/>
</dbReference>
<comment type="cofactor">
    <cofactor evidence="1">
        <name>Mg(2+)</name>
        <dbReference type="ChEBI" id="CHEBI:18420"/>
    </cofactor>
</comment>
<keyword evidence="10 22" id="KW-0479">Metal-binding</keyword>
<dbReference type="EMBL" id="JOKZ01000482">
    <property type="protein sequence ID" value="KKO97954.1"/>
    <property type="molecule type" value="Genomic_DNA"/>
</dbReference>
<dbReference type="PROSITE" id="PS01244">
    <property type="entry name" value="ACONITASE_2"/>
    <property type="match status" value="1"/>
</dbReference>
<evidence type="ECO:0000256" key="17">
    <source>
        <dbReference type="ARBA" id="ARBA00023128"/>
    </source>
</evidence>
<evidence type="ECO:0000256" key="12">
    <source>
        <dbReference type="ARBA" id="ARBA00022932"/>
    </source>
</evidence>
<dbReference type="InterPro" id="IPR015928">
    <property type="entry name" value="Aconitase/3IPM_dehydase_swvl"/>
</dbReference>
<dbReference type="PANTHER" id="PTHR10267">
    <property type="entry name" value="DNA POLYMERASE SUBUNIT GAMMA-1"/>
    <property type="match status" value="1"/>
</dbReference>
<comment type="similarity">
    <text evidence="22">Belongs to the aconitase/IPM isomerase family.</text>
</comment>
<dbReference type="GO" id="GO:0005760">
    <property type="term" value="C:gamma DNA polymerase complex"/>
    <property type="evidence" value="ECO:0007669"/>
    <property type="project" value="InterPro"/>
</dbReference>
<evidence type="ECO:0000256" key="22">
    <source>
        <dbReference type="RuleBase" id="RU362038"/>
    </source>
</evidence>
<dbReference type="EC" id="4.2.1.36" evidence="22"/>
<dbReference type="GO" id="GO:0004409">
    <property type="term" value="F:homoaconitate hydratase activity"/>
    <property type="evidence" value="ECO:0007669"/>
    <property type="project" value="UniProtKB-UniRule"/>
</dbReference>
<keyword evidence="7" id="KW-0808">Transferase</keyword>
<keyword evidence="17 22" id="KW-0496">Mitochondrion</keyword>
<dbReference type="InterPro" id="IPR004418">
    <property type="entry name" value="Homoaconitase_mito"/>
</dbReference>
<dbReference type="GO" id="GO:0006264">
    <property type="term" value="P:mitochondrial DNA replication"/>
    <property type="evidence" value="ECO:0007669"/>
    <property type="project" value="InterPro"/>
</dbReference>
<dbReference type="InterPro" id="IPR019760">
    <property type="entry name" value="DNA-dir_DNA_pol_A_CS"/>
</dbReference>
<dbReference type="PROSITE" id="PS00447">
    <property type="entry name" value="DNA_POLYMERASE_A"/>
    <property type="match status" value="1"/>
</dbReference>
<dbReference type="SUPFAM" id="SSF53098">
    <property type="entry name" value="Ribonuclease H-like"/>
    <property type="match status" value="1"/>
</dbReference>
<keyword evidence="11" id="KW-0460">Magnesium</keyword>
<comment type="similarity">
    <text evidence="5">Belongs to the DNA polymerase type-A family.</text>
</comment>
<dbReference type="InterPro" id="IPR001098">
    <property type="entry name" value="DNA-dir_DNA_pol_A_palm_dom"/>
</dbReference>
<dbReference type="InterPro" id="IPR036008">
    <property type="entry name" value="Aconitase_4Fe-4S_dom"/>
</dbReference>
<evidence type="ECO:0000256" key="14">
    <source>
        <dbReference type="ARBA" id="ARBA00023004"/>
    </source>
</evidence>
<accession>A0A0F9WZT1</accession>
<evidence type="ECO:0000256" key="13">
    <source>
        <dbReference type="ARBA" id="ARBA00022946"/>
    </source>
</evidence>
<dbReference type="GO" id="GO:0003677">
    <property type="term" value="F:DNA binding"/>
    <property type="evidence" value="ECO:0007669"/>
    <property type="project" value="UniProtKB-KW"/>
</dbReference>
<dbReference type="SUPFAM" id="SSF56672">
    <property type="entry name" value="DNA/RNA polymerases"/>
    <property type="match status" value="1"/>
</dbReference>
<evidence type="ECO:0000256" key="21">
    <source>
        <dbReference type="ARBA" id="ARBA00057053"/>
    </source>
</evidence>
<dbReference type="Pfam" id="PF00330">
    <property type="entry name" value="Aconitase"/>
    <property type="match status" value="1"/>
</dbReference>
<dbReference type="Pfam" id="PF00694">
    <property type="entry name" value="Aconitase_C"/>
    <property type="match status" value="1"/>
</dbReference>
<dbReference type="FunFam" id="3.30.420.390:FF:000006">
    <property type="entry name" value="DNA polymerase gamma, mitochondrial"/>
    <property type="match status" value="1"/>
</dbReference>
<comment type="caution">
    <text evidence="25">The sequence shown here is derived from an EMBL/GenBank/DDBJ whole genome shotgun (WGS) entry which is preliminary data.</text>
</comment>
<protein>
    <recommendedName>
        <fullName evidence="6 22">Homoaconitase, mitochondrial</fullName>
        <ecNumber evidence="22">4.2.1.36</ecNumber>
    </recommendedName>
    <alternativeName>
        <fullName evidence="22">Homoaconitate hydratase</fullName>
    </alternativeName>
</protein>
<dbReference type="Proteomes" id="UP000034112">
    <property type="component" value="Unassembled WGS sequence"/>
</dbReference>
<keyword evidence="9" id="KW-0235">DNA replication</keyword>
<evidence type="ECO:0000256" key="5">
    <source>
        <dbReference type="ARBA" id="ARBA00007705"/>
    </source>
</evidence>
<evidence type="ECO:0000313" key="25">
    <source>
        <dbReference type="EMBL" id="KKO97954.1"/>
    </source>
</evidence>
<dbReference type="UniPathway" id="UPA00033">
    <property type="reaction ID" value="UER01027"/>
</dbReference>
<evidence type="ECO:0000256" key="20">
    <source>
        <dbReference type="ARBA" id="ARBA00049244"/>
    </source>
</evidence>
<dbReference type="SUPFAM" id="SSF52016">
    <property type="entry name" value="LeuD/IlvD-like"/>
    <property type="match status" value="1"/>
</dbReference>
<dbReference type="GO" id="GO:0046872">
    <property type="term" value="F:metal ion binding"/>
    <property type="evidence" value="ECO:0007669"/>
    <property type="project" value="UniProtKB-UniRule"/>
</dbReference>
<dbReference type="Gene3D" id="1.10.150.20">
    <property type="entry name" value="5' to 3' exonuclease, C-terminal subdomain"/>
    <property type="match status" value="1"/>
</dbReference>
<proteinExistence type="inferred from homology"/>
<dbReference type="SMART" id="SM00482">
    <property type="entry name" value="POLAc"/>
    <property type="match status" value="1"/>
</dbReference>
<keyword evidence="15 22" id="KW-0411">Iron-sulfur</keyword>
<keyword evidence="18 22" id="KW-0457">Lysine biosynthesis</keyword>
<comment type="function">
    <text evidence="21">Involved in the replication of mitochondrial DNA.</text>
</comment>
<comment type="catalytic activity">
    <reaction evidence="19 22">
        <text>(2R,3S)-homoisocitrate = cis-homoaconitate + H2O</text>
        <dbReference type="Rhea" id="RHEA:15485"/>
        <dbReference type="ChEBI" id="CHEBI:15377"/>
        <dbReference type="ChEBI" id="CHEBI:15404"/>
        <dbReference type="ChEBI" id="CHEBI:58174"/>
        <dbReference type="EC" id="4.2.1.36"/>
    </reaction>
</comment>
<keyword evidence="16" id="KW-0238">DNA-binding</keyword>